<feature type="compositionally biased region" description="Polar residues" evidence="1">
    <location>
        <begin position="224"/>
        <end position="242"/>
    </location>
</feature>
<reference evidence="3" key="1">
    <citation type="submission" date="2021-02" db="EMBL/GenBank/DDBJ databases">
        <authorList>
            <person name="Nowell W R."/>
        </authorList>
    </citation>
    <scope>NUCLEOTIDE SEQUENCE</scope>
</reference>
<protein>
    <submittedName>
        <fullName evidence="3">Uncharacterized protein</fullName>
    </submittedName>
</protein>
<dbReference type="Proteomes" id="UP000663866">
    <property type="component" value="Unassembled WGS sequence"/>
</dbReference>
<gene>
    <name evidence="2" type="ORF">GIL414_LOCUS16474</name>
    <name evidence="3" type="ORF">OVN521_LOCUS23937</name>
    <name evidence="4" type="ORF">UXM345_LOCUS27097</name>
</gene>
<feature type="region of interest" description="Disordered" evidence="1">
    <location>
        <begin position="195"/>
        <end position="283"/>
    </location>
</feature>
<dbReference type="Proteomes" id="UP000681720">
    <property type="component" value="Unassembled WGS sequence"/>
</dbReference>
<dbReference type="Proteomes" id="UP000663842">
    <property type="component" value="Unassembled WGS sequence"/>
</dbReference>
<feature type="region of interest" description="Disordered" evidence="1">
    <location>
        <begin position="15"/>
        <end position="53"/>
    </location>
</feature>
<evidence type="ECO:0000313" key="5">
    <source>
        <dbReference type="Proteomes" id="UP000663866"/>
    </source>
</evidence>
<sequence length="283" mass="31932">MAMMNISSITNEQECLDVPLPPPGRIRSHSLKPRYSKQDYARRQSAAVTSSVSTATVTKRMKLSTENSELQETNTPPPRRISAAWFQRRFTVFSFDKQQNTPSNEQQRMTMCRYSVFNDKPSANLIRQKRPSVISQVVESFARRFSLGKKKQRNDSEPDETIVDPVYETLKVAAESRKMAVANYLQQRQQTLNKQVSLNSQGSSELDIQSSPKASRHASRTEAEITSTLRPTLPSGNRQGASSIGKRYSAGHTLHNVDRQIPTNRHNSLGNSSKDFILKSTKE</sequence>
<evidence type="ECO:0000313" key="2">
    <source>
        <dbReference type="EMBL" id="CAF4088594.1"/>
    </source>
</evidence>
<evidence type="ECO:0000256" key="1">
    <source>
        <dbReference type="SAM" id="MobiDB-lite"/>
    </source>
</evidence>
<dbReference type="EMBL" id="CAJOBG010005556">
    <property type="protein sequence ID" value="CAF4157369.1"/>
    <property type="molecule type" value="Genomic_DNA"/>
</dbReference>
<proteinExistence type="predicted"/>
<dbReference type="EMBL" id="CAJOBJ010007537">
    <property type="protein sequence ID" value="CAF4088594.1"/>
    <property type="molecule type" value="Genomic_DNA"/>
</dbReference>
<feature type="compositionally biased region" description="Polar residues" evidence="1">
    <location>
        <begin position="261"/>
        <end position="274"/>
    </location>
</feature>
<comment type="caution">
    <text evidence="3">The sequence shown here is derived from an EMBL/GenBank/DDBJ whole genome shotgun (WGS) entry which is preliminary data.</text>
</comment>
<evidence type="ECO:0000313" key="3">
    <source>
        <dbReference type="EMBL" id="CAF4157369.1"/>
    </source>
</evidence>
<accession>A0A819YGZ6</accession>
<feature type="compositionally biased region" description="Polar residues" evidence="1">
    <location>
        <begin position="195"/>
        <end position="213"/>
    </location>
</feature>
<feature type="compositionally biased region" description="Basic residues" evidence="1">
    <location>
        <begin position="26"/>
        <end position="35"/>
    </location>
</feature>
<keyword evidence="5" id="KW-1185">Reference proteome</keyword>
<dbReference type="EMBL" id="CAJOBF010005737">
    <property type="protein sequence ID" value="CAF4185227.1"/>
    <property type="molecule type" value="Genomic_DNA"/>
</dbReference>
<name>A0A819YGZ6_9BILA</name>
<dbReference type="AlphaFoldDB" id="A0A819YGZ6"/>
<organism evidence="3 5">
    <name type="scientific">Rotaria magnacalcarata</name>
    <dbReference type="NCBI Taxonomy" id="392030"/>
    <lineage>
        <taxon>Eukaryota</taxon>
        <taxon>Metazoa</taxon>
        <taxon>Spiralia</taxon>
        <taxon>Gnathifera</taxon>
        <taxon>Rotifera</taxon>
        <taxon>Eurotatoria</taxon>
        <taxon>Bdelloidea</taxon>
        <taxon>Philodinida</taxon>
        <taxon>Philodinidae</taxon>
        <taxon>Rotaria</taxon>
    </lineage>
</organism>
<evidence type="ECO:0000313" key="4">
    <source>
        <dbReference type="EMBL" id="CAF4185227.1"/>
    </source>
</evidence>